<accession>A0A7W4PIY1</accession>
<comment type="caution">
    <text evidence="3">The sequence shown here is derived from an EMBL/GenBank/DDBJ whole genome shotgun (WGS) entry which is preliminary data.</text>
</comment>
<dbReference type="Pfam" id="PF04966">
    <property type="entry name" value="OprB"/>
    <property type="match status" value="1"/>
</dbReference>
<dbReference type="GO" id="GO:0015288">
    <property type="term" value="F:porin activity"/>
    <property type="evidence" value="ECO:0007669"/>
    <property type="project" value="InterPro"/>
</dbReference>
<dbReference type="InterPro" id="IPR007049">
    <property type="entry name" value="Carb-sel_porin_OprB"/>
</dbReference>
<dbReference type="EMBL" id="JABEQP010000015">
    <property type="protein sequence ID" value="MBB2199148.1"/>
    <property type="molecule type" value="Genomic_DNA"/>
</dbReference>
<feature type="signal peptide" evidence="2">
    <location>
        <begin position="1"/>
        <end position="27"/>
    </location>
</feature>
<reference evidence="3 4" key="1">
    <citation type="submission" date="2020-04" db="EMBL/GenBank/DDBJ databases">
        <title>Description of novel Gluconacetobacter.</title>
        <authorList>
            <person name="Sombolestani A."/>
        </authorList>
    </citation>
    <scope>NUCLEOTIDE SEQUENCE [LARGE SCALE GENOMIC DNA]</scope>
    <source>
        <strain evidence="3 4">LMG 22058</strain>
    </source>
</reference>
<dbReference type="PANTHER" id="PTHR37944:SF1">
    <property type="entry name" value="PORIN B"/>
    <property type="match status" value="1"/>
</dbReference>
<keyword evidence="2" id="KW-0732">Signal</keyword>
<dbReference type="Proteomes" id="UP000530320">
    <property type="component" value="Unassembled WGS sequence"/>
</dbReference>
<dbReference type="InterPro" id="IPR038673">
    <property type="entry name" value="OprB_sf"/>
</dbReference>
<organism evidence="3 4">
    <name type="scientific">Gluconacetobacter dulcium</name>
    <dbReference type="NCBI Taxonomy" id="2729096"/>
    <lineage>
        <taxon>Bacteria</taxon>
        <taxon>Pseudomonadati</taxon>
        <taxon>Pseudomonadota</taxon>
        <taxon>Alphaproteobacteria</taxon>
        <taxon>Acetobacterales</taxon>
        <taxon>Acetobacteraceae</taxon>
        <taxon>Gluconacetobacter</taxon>
    </lineage>
</organism>
<dbReference type="GO" id="GO:0008643">
    <property type="term" value="P:carbohydrate transport"/>
    <property type="evidence" value="ECO:0007669"/>
    <property type="project" value="InterPro"/>
</dbReference>
<evidence type="ECO:0000313" key="3">
    <source>
        <dbReference type="EMBL" id="MBB2199148.1"/>
    </source>
</evidence>
<dbReference type="RefSeq" id="WP_183010128.1">
    <property type="nucleotide sequence ID" value="NZ_JABEQP010000015.1"/>
</dbReference>
<dbReference type="AlphaFoldDB" id="A0A7W4PIY1"/>
<dbReference type="GO" id="GO:0016020">
    <property type="term" value="C:membrane"/>
    <property type="evidence" value="ECO:0007669"/>
    <property type="project" value="InterPro"/>
</dbReference>
<feature type="chain" id="PRO_5031602413" evidence="2">
    <location>
        <begin position="28"/>
        <end position="521"/>
    </location>
</feature>
<evidence type="ECO:0000313" key="4">
    <source>
        <dbReference type="Proteomes" id="UP000530320"/>
    </source>
</evidence>
<evidence type="ECO:0000256" key="2">
    <source>
        <dbReference type="RuleBase" id="RU363072"/>
    </source>
</evidence>
<name>A0A7W4PIY1_9PROT</name>
<dbReference type="Gene3D" id="2.40.160.180">
    <property type="entry name" value="Carbohydrate-selective porin OprB"/>
    <property type="match status" value="1"/>
</dbReference>
<comment type="similarity">
    <text evidence="1 2">Belongs to the OprB family.</text>
</comment>
<sequence>MAFRYHTISALCVLVIGHVCFPSKVHAASRAVEAIPSASETTGGNIPLGQTKLSPTLKTTLYSPGSHGLMALAHDAFLHHLPPSSLNDLPGDWGGDRSAIIEQEFGATPAPPQHMLRDQAAPVRMFLLRHGVNVQLSYKNETLWNVAGGIERGGDYAHEIALQVDTDLGRLTRAPWLSGWATHMAIIQRAGRSVTHDRVGERAINLAEAYGTGGNVLAHLVYFYVEKQVLGDRLNLAAGRMPVTLSFASSPIYCTFMTICASPMAFKGTPGNSVWPNSTWGGRVRLRPALDNYLAIGAYQVNANYGGISGWSWFNRGSTGVFLPIEDTWNPYFGRHGLVGHYKVGYAYNSSTYPDLTGTVPLSEQRDVRRHSPEHRHTIWAMADQMLWRTGKTETSGGILFGGFVYNTASISVFHEQEFVGLMAPSIIPTRATDRFGIVFSHYKFSPALRRGEELREDAGLSPGANLHGPQSDESVMEVYYGIAAWRGFLFQPEYEYVVHPGGSTHLRNANVIGFRASALL</sequence>
<proteinExistence type="inferred from homology"/>
<dbReference type="InterPro" id="IPR052932">
    <property type="entry name" value="OprB_Porin"/>
</dbReference>
<protein>
    <submittedName>
        <fullName evidence="3">Carbohydrate porin</fullName>
    </submittedName>
</protein>
<evidence type="ECO:0000256" key="1">
    <source>
        <dbReference type="ARBA" id="ARBA00008769"/>
    </source>
</evidence>
<gene>
    <name evidence="3" type="ORF">HLH44_17165</name>
</gene>
<dbReference type="PANTHER" id="PTHR37944">
    <property type="entry name" value="PORIN B"/>
    <property type="match status" value="1"/>
</dbReference>